<keyword evidence="4" id="KW-1185">Reference proteome</keyword>
<sequence>MKLLSATAAAVLASSCSAFAPAASRVHGKVSNDCSSTRLNMNVPFFAQQTEDKKPEIEEPLEDASATMTLDEEVEMLVEKEKAKMAKMSKLSSASGVEYAPWMGITEYEEAEIRSIMREKTAARRARQEQQKDVTGNLYLDSQAQELSGTGLSYKIIDGQVELEWATKSETDTKGFIVKRRAAKTNDYSVIASYKDWGPLASKGVDGGIYRYLDESATPGGWVYRITEEDNSGNSADICQCLVEVQTADEQKAALIAGVGFAVFAVVAVVAGIALDPMQGY</sequence>
<feature type="chain" id="PRO_5044744074" evidence="2">
    <location>
        <begin position="19"/>
        <end position="281"/>
    </location>
</feature>
<feature type="transmembrane region" description="Helical" evidence="1">
    <location>
        <begin position="253"/>
        <end position="275"/>
    </location>
</feature>
<feature type="signal peptide" evidence="2">
    <location>
        <begin position="1"/>
        <end position="18"/>
    </location>
</feature>
<evidence type="ECO:0000313" key="3">
    <source>
        <dbReference type="EMBL" id="KAL3780759.1"/>
    </source>
</evidence>
<dbReference type="AlphaFoldDB" id="A0ABD3NXT2"/>
<dbReference type="Proteomes" id="UP001530400">
    <property type="component" value="Unassembled WGS sequence"/>
</dbReference>
<dbReference type="PROSITE" id="PS51257">
    <property type="entry name" value="PROKAR_LIPOPROTEIN"/>
    <property type="match status" value="1"/>
</dbReference>
<keyword evidence="1" id="KW-0472">Membrane</keyword>
<evidence type="ECO:0000313" key="4">
    <source>
        <dbReference type="Proteomes" id="UP001530400"/>
    </source>
</evidence>
<protein>
    <submittedName>
        <fullName evidence="3">Uncharacterized protein</fullName>
    </submittedName>
</protein>
<name>A0ABD3NXT2_9STRA</name>
<organism evidence="3 4">
    <name type="scientific">Cyclotella atomus</name>
    <dbReference type="NCBI Taxonomy" id="382360"/>
    <lineage>
        <taxon>Eukaryota</taxon>
        <taxon>Sar</taxon>
        <taxon>Stramenopiles</taxon>
        <taxon>Ochrophyta</taxon>
        <taxon>Bacillariophyta</taxon>
        <taxon>Coscinodiscophyceae</taxon>
        <taxon>Thalassiosirophycidae</taxon>
        <taxon>Stephanodiscales</taxon>
        <taxon>Stephanodiscaceae</taxon>
        <taxon>Cyclotella</taxon>
    </lineage>
</organism>
<comment type="caution">
    <text evidence="3">The sequence shown here is derived from an EMBL/GenBank/DDBJ whole genome shotgun (WGS) entry which is preliminary data.</text>
</comment>
<accession>A0ABD3NXT2</accession>
<keyword evidence="1" id="KW-0812">Transmembrane</keyword>
<keyword evidence="1" id="KW-1133">Transmembrane helix</keyword>
<keyword evidence="2" id="KW-0732">Signal</keyword>
<dbReference type="EMBL" id="JALLPJ020000875">
    <property type="protein sequence ID" value="KAL3780759.1"/>
    <property type="molecule type" value="Genomic_DNA"/>
</dbReference>
<evidence type="ECO:0000256" key="2">
    <source>
        <dbReference type="SAM" id="SignalP"/>
    </source>
</evidence>
<evidence type="ECO:0000256" key="1">
    <source>
        <dbReference type="SAM" id="Phobius"/>
    </source>
</evidence>
<proteinExistence type="predicted"/>
<reference evidence="3 4" key="1">
    <citation type="submission" date="2024-10" db="EMBL/GenBank/DDBJ databases">
        <title>Updated reference genomes for cyclostephanoid diatoms.</title>
        <authorList>
            <person name="Roberts W.R."/>
            <person name="Alverson A.J."/>
        </authorList>
    </citation>
    <scope>NUCLEOTIDE SEQUENCE [LARGE SCALE GENOMIC DNA]</scope>
    <source>
        <strain evidence="3 4">AJA010-31</strain>
    </source>
</reference>
<gene>
    <name evidence="3" type="ORF">ACHAWO_005675</name>
</gene>